<dbReference type="InterPro" id="IPR035251">
    <property type="entry name" value="ShlB_POTRA"/>
</dbReference>
<keyword evidence="8" id="KW-0998">Cell outer membrane</keyword>
<keyword evidence="6" id="KW-0653">Protein transport</keyword>
<evidence type="ECO:0000259" key="10">
    <source>
        <dbReference type="PROSITE" id="PS51779"/>
    </source>
</evidence>
<dbReference type="PROSITE" id="PS51779">
    <property type="entry name" value="POTRA"/>
    <property type="match status" value="1"/>
</dbReference>
<protein>
    <submittedName>
        <fullName evidence="11">ShlB/FhaC/HecB family hemolysin secretion/activation protein</fullName>
    </submittedName>
</protein>
<dbReference type="PANTHER" id="PTHR34597:SF3">
    <property type="entry name" value="OUTER MEMBRANE TRANSPORTER CDIB"/>
    <property type="match status" value="1"/>
</dbReference>
<dbReference type="Gene3D" id="3.10.20.310">
    <property type="entry name" value="membrane protein fhac"/>
    <property type="match status" value="1"/>
</dbReference>
<dbReference type="InterPro" id="IPR013686">
    <property type="entry name" value="Polypept-transport_assoc_ShlB"/>
</dbReference>
<keyword evidence="9" id="KW-0732">Signal</keyword>
<evidence type="ECO:0000256" key="7">
    <source>
        <dbReference type="ARBA" id="ARBA00023136"/>
    </source>
</evidence>
<keyword evidence="7" id="KW-0472">Membrane</keyword>
<evidence type="ECO:0000256" key="8">
    <source>
        <dbReference type="ARBA" id="ARBA00023237"/>
    </source>
</evidence>
<dbReference type="AlphaFoldDB" id="A0A646NWU2"/>
<reference evidence="11 12" key="1">
    <citation type="submission" date="2019-08" db="EMBL/GenBank/DDBJ databases">
        <title>Pseudomonas haemolytica sp. nov. isolated from raw milk and skim milk concentrate.</title>
        <authorList>
            <person name="Hofmann K."/>
            <person name="Huptas C."/>
            <person name="Doll E."/>
            <person name="Scherer S."/>
            <person name="Wenning M."/>
        </authorList>
    </citation>
    <scope>NUCLEOTIDE SEQUENCE [LARGE SCALE GENOMIC DNA]</scope>
    <source>
        <strain evidence="11 12">DSM 108988</strain>
    </source>
</reference>
<dbReference type="InterPro" id="IPR051544">
    <property type="entry name" value="TPS_OM_transporter"/>
</dbReference>
<accession>A0A646NWU2</accession>
<dbReference type="GO" id="GO:0008320">
    <property type="term" value="F:protein transmembrane transporter activity"/>
    <property type="evidence" value="ECO:0007669"/>
    <property type="project" value="TreeGrafter"/>
</dbReference>
<dbReference type="Pfam" id="PF08479">
    <property type="entry name" value="POTRA_2"/>
    <property type="match status" value="1"/>
</dbReference>
<feature type="chain" id="PRO_5024865057" evidence="9">
    <location>
        <begin position="28"/>
        <end position="573"/>
    </location>
</feature>
<evidence type="ECO:0000313" key="11">
    <source>
        <dbReference type="EMBL" id="MRJ21197.1"/>
    </source>
</evidence>
<dbReference type="RefSeq" id="WP_034116749.1">
    <property type="nucleotide sequence ID" value="NZ_VOIX01000005.1"/>
</dbReference>
<feature type="domain" description="POTRA" evidence="10">
    <location>
        <begin position="77"/>
        <end position="152"/>
    </location>
</feature>
<dbReference type="Proteomes" id="UP000432048">
    <property type="component" value="Unassembled WGS sequence"/>
</dbReference>
<evidence type="ECO:0000256" key="5">
    <source>
        <dbReference type="ARBA" id="ARBA00022692"/>
    </source>
</evidence>
<dbReference type="Pfam" id="PF03865">
    <property type="entry name" value="ShlB"/>
    <property type="match status" value="1"/>
</dbReference>
<dbReference type="InterPro" id="IPR005565">
    <property type="entry name" value="Hemolysn_activator_HlyB_C"/>
</dbReference>
<dbReference type="Pfam" id="PF17287">
    <property type="entry name" value="POTRA_3"/>
    <property type="match status" value="1"/>
</dbReference>
<dbReference type="PIRSF" id="PIRSF029745">
    <property type="entry name" value="FhaC"/>
    <property type="match status" value="1"/>
</dbReference>
<feature type="signal peptide" evidence="9">
    <location>
        <begin position="1"/>
        <end position="27"/>
    </location>
</feature>
<evidence type="ECO:0000256" key="3">
    <source>
        <dbReference type="ARBA" id="ARBA00022448"/>
    </source>
</evidence>
<proteinExistence type="inferred from homology"/>
<dbReference type="Gene3D" id="2.40.160.50">
    <property type="entry name" value="membrane protein fhac: a member of the omp85/tpsb transporter family"/>
    <property type="match status" value="1"/>
</dbReference>
<organism evidence="11 12">
    <name type="scientific">Pseudomonas haemolytica</name>
    <dbReference type="NCBI Taxonomy" id="2600065"/>
    <lineage>
        <taxon>Bacteria</taxon>
        <taxon>Pseudomonadati</taxon>
        <taxon>Pseudomonadota</taxon>
        <taxon>Gammaproteobacteria</taxon>
        <taxon>Pseudomonadales</taxon>
        <taxon>Pseudomonadaceae</taxon>
        <taxon>Pseudomonas</taxon>
    </lineage>
</organism>
<sequence>MSSLLPRTRLLLCTFLLTCLSLNSAFAAPTPGDQDLIRDRQNRLLEEQQRRLQELQDLPGKAQKPQAPATPADTRCFPIKDIELKGADSLPASDRERLLKPYIGQCLGVTQLNELLKAITDYYLGKGRVTSRAYLPQQDLSSGHLQVLVVEGKLEALRSAEGSTVTERELAMAFPGKVGEALNLREIEQLVDQLNRLPSKQAQMELTPGKQVGGSDVVVKNTAQKPWRASLSRNNDGQKSTGEQQWGAGLEWDSPLGLGDQLMLRGGHDAISDHQKTSKNTMLYYNVPWGWWNFSYTYSESDYRTYGVTDDYKYKQNGDNQNHQLRAERVIHRDDVSKTSVNVGLAHLRTNNYVLDVRTAPSSNRLSELQLGVNHGRRIGNAFVNVDLGMQSGIGLLDAQSQDERDPYGGRQPNSRYRKYTATVSYLQPFSLWGESFSFSSLATGQRSEDILFSPQRMSLGGSASVRGFKDQLLTGDSGGYWRNEVRWARPVTLDWMRPAFAEYGASVGYDQGVISNDRYNDNVHGRVSSNSLELFARGKNVSTSVTFAHSLERPGVVTEREAPIYFRMDFFL</sequence>
<dbReference type="EMBL" id="VOIX01000005">
    <property type="protein sequence ID" value="MRJ21197.1"/>
    <property type="molecule type" value="Genomic_DNA"/>
</dbReference>
<evidence type="ECO:0000256" key="1">
    <source>
        <dbReference type="ARBA" id="ARBA00004442"/>
    </source>
</evidence>
<evidence type="ECO:0000256" key="2">
    <source>
        <dbReference type="ARBA" id="ARBA00009055"/>
    </source>
</evidence>
<dbReference type="GO" id="GO:0046819">
    <property type="term" value="P:protein secretion by the type V secretion system"/>
    <property type="evidence" value="ECO:0007669"/>
    <property type="project" value="TreeGrafter"/>
</dbReference>
<dbReference type="InterPro" id="IPR034746">
    <property type="entry name" value="POTRA"/>
</dbReference>
<keyword evidence="5" id="KW-0812">Transmembrane</keyword>
<dbReference type="GO" id="GO:0098046">
    <property type="term" value="C:type V protein secretion system complex"/>
    <property type="evidence" value="ECO:0007669"/>
    <property type="project" value="TreeGrafter"/>
</dbReference>
<dbReference type="PANTHER" id="PTHR34597">
    <property type="entry name" value="SLR1661 PROTEIN"/>
    <property type="match status" value="1"/>
</dbReference>
<gene>
    <name evidence="11" type="ORF">FRT60_12775</name>
</gene>
<dbReference type="InterPro" id="IPR027282">
    <property type="entry name" value="TPS"/>
</dbReference>
<keyword evidence="3" id="KW-0813">Transport</keyword>
<name>A0A646NWU2_9PSED</name>
<comment type="similarity">
    <text evidence="2">Belongs to the TPS (TC 1.B.20) family.</text>
</comment>
<keyword evidence="4" id="KW-1134">Transmembrane beta strand</keyword>
<dbReference type="GO" id="GO:0009279">
    <property type="term" value="C:cell outer membrane"/>
    <property type="evidence" value="ECO:0007669"/>
    <property type="project" value="UniProtKB-SubCell"/>
</dbReference>
<comment type="subcellular location">
    <subcellularLocation>
        <location evidence="1">Cell outer membrane</location>
    </subcellularLocation>
</comment>
<evidence type="ECO:0000256" key="4">
    <source>
        <dbReference type="ARBA" id="ARBA00022452"/>
    </source>
</evidence>
<evidence type="ECO:0000256" key="6">
    <source>
        <dbReference type="ARBA" id="ARBA00022927"/>
    </source>
</evidence>
<evidence type="ECO:0000313" key="12">
    <source>
        <dbReference type="Proteomes" id="UP000432048"/>
    </source>
</evidence>
<evidence type="ECO:0000256" key="9">
    <source>
        <dbReference type="SAM" id="SignalP"/>
    </source>
</evidence>
<comment type="caution">
    <text evidence="11">The sequence shown here is derived from an EMBL/GenBank/DDBJ whole genome shotgun (WGS) entry which is preliminary data.</text>
</comment>